<dbReference type="AlphaFoldDB" id="A0A9D4ZVV8"/>
<accession>A0A9D4ZVV8</accession>
<protein>
    <recommendedName>
        <fullName evidence="1">Integrase zinc-binding domain-containing protein</fullName>
    </recommendedName>
</protein>
<dbReference type="PANTHER" id="PTHR37984">
    <property type="entry name" value="PROTEIN CBG26694"/>
    <property type="match status" value="1"/>
</dbReference>
<dbReference type="InterPro" id="IPR041588">
    <property type="entry name" value="Integrase_H2C2"/>
</dbReference>
<dbReference type="Gramene" id="Psat07G0145200-T1">
    <property type="protein sequence ID" value="KAI5384443.1"/>
    <property type="gene ID" value="KIW84_071452"/>
</dbReference>
<reference evidence="2 3" key="1">
    <citation type="journal article" date="2022" name="Nat. Genet.">
        <title>Improved pea reference genome and pan-genome highlight genomic features and evolutionary characteristics.</title>
        <authorList>
            <person name="Yang T."/>
            <person name="Liu R."/>
            <person name="Luo Y."/>
            <person name="Hu S."/>
            <person name="Wang D."/>
            <person name="Wang C."/>
            <person name="Pandey M.K."/>
            <person name="Ge S."/>
            <person name="Xu Q."/>
            <person name="Li N."/>
            <person name="Li G."/>
            <person name="Huang Y."/>
            <person name="Saxena R.K."/>
            <person name="Ji Y."/>
            <person name="Li M."/>
            <person name="Yan X."/>
            <person name="He Y."/>
            <person name="Liu Y."/>
            <person name="Wang X."/>
            <person name="Xiang C."/>
            <person name="Varshney R.K."/>
            <person name="Ding H."/>
            <person name="Gao S."/>
            <person name="Zong X."/>
        </authorList>
    </citation>
    <scope>NUCLEOTIDE SEQUENCE [LARGE SCALE GENOMIC DNA]</scope>
    <source>
        <strain evidence="2 3">cv. Zhongwan 6</strain>
    </source>
</reference>
<evidence type="ECO:0000313" key="2">
    <source>
        <dbReference type="EMBL" id="KAI5384443.1"/>
    </source>
</evidence>
<feature type="non-terminal residue" evidence="2">
    <location>
        <position position="1"/>
    </location>
</feature>
<sequence length="108" mass="12700">WSEPHSLFLEELKNKLSGDPHLKQLRDDYTKSTEPSQYSIIEGLLYWKDRLTIPAEEELVHKLLHEFHISPIGGHVGITRTLARLEAQFYWPKMQEDVKTFVHKCLIC</sequence>
<organism evidence="2 3">
    <name type="scientific">Pisum sativum</name>
    <name type="common">Garden pea</name>
    <name type="synonym">Lathyrus oleraceus</name>
    <dbReference type="NCBI Taxonomy" id="3888"/>
    <lineage>
        <taxon>Eukaryota</taxon>
        <taxon>Viridiplantae</taxon>
        <taxon>Streptophyta</taxon>
        <taxon>Embryophyta</taxon>
        <taxon>Tracheophyta</taxon>
        <taxon>Spermatophyta</taxon>
        <taxon>Magnoliopsida</taxon>
        <taxon>eudicotyledons</taxon>
        <taxon>Gunneridae</taxon>
        <taxon>Pentapetalae</taxon>
        <taxon>rosids</taxon>
        <taxon>fabids</taxon>
        <taxon>Fabales</taxon>
        <taxon>Fabaceae</taxon>
        <taxon>Papilionoideae</taxon>
        <taxon>50 kb inversion clade</taxon>
        <taxon>NPAAA clade</taxon>
        <taxon>Hologalegina</taxon>
        <taxon>IRL clade</taxon>
        <taxon>Fabeae</taxon>
        <taxon>Lathyrus</taxon>
    </lineage>
</organism>
<gene>
    <name evidence="2" type="ORF">KIW84_071452</name>
</gene>
<dbReference type="Pfam" id="PF17921">
    <property type="entry name" value="Integrase_H2C2"/>
    <property type="match status" value="1"/>
</dbReference>
<name>A0A9D4ZVV8_PEA</name>
<dbReference type="Gene3D" id="1.10.340.70">
    <property type="match status" value="1"/>
</dbReference>
<keyword evidence="3" id="KW-1185">Reference proteome</keyword>
<evidence type="ECO:0000313" key="3">
    <source>
        <dbReference type="Proteomes" id="UP001058974"/>
    </source>
</evidence>
<dbReference type="FunFam" id="1.10.340.70:FF:000001">
    <property type="entry name" value="Retrovirus-related Pol polyprotein from transposon gypsy-like Protein"/>
    <property type="match status" value="1"/>
</dbReference>
<comment type="caution">
    <text evidence="2">The sequence shown here is derived from an EMBL/GenBank/DDBJ whole genome shotgun (WGS) entry which is preliminary data.</text>
</comment>
<proteinExistence type="predicted"/>
<dbReference type="InterPro" id="IPR050951">
    <property type="entry name" value="Retrovirus_Pol_polyprotein"/>
</dbReference>
<dbReference type="PANTHER" id="PTHR37984:SF5">
    <property type="entry name" value="PROTEIN NYNRIN-LIKE"/>
    <property type="match status" value="1"/>
</dbReference>
<feature type="domain" description="Integrase zinc-binding" evidence="1">
    <location>
        <begin position="57"/>
        <end position="108"/>
    </location>
</feature>
<dbReference type="EMBL" id="JAMSHJ010000007">
    <property type="protein sequence ID" value="KAI5384443.1"/>
    <property type="molecule type" value="Genomic_DNA"/>
</dbReference>
<dbReference type="Proteomes" id="UP001058974">
    <property type="component" value="Chromosome 7"/>
</dbReference>
<evidence type="ECO:0000259" key="1">
    <source>
        <dbReference type="Pfam" id="PF17921"/>
    </source>
</evidence>